<name>A0A9W8XN75_9PLEO</name>
<keyword evidence="2" id="KW-1185">Reference proteome</keyword>
<dbReference type="EMBL" id="JAPEUX010000003">
    <property type="protein sequence ID" value="KAJ4355738.1"/>
    <property type="molecule type" value="Genomic_DNA"/>
</dbReference>
<evidence type="ECO:0000313" key="2">
    <source>
        <dbReference type="Proteomes" id="UP001140513"/>
    </source>
</evidence>
<proteinExistence type="predicted"/>
<dbReference type="Proteomes" id="UP001140513">
    <property type="component" value="Unassembled WGS sequence"/>
</dbReference>
<dbReference type="GeneID" id="80907288"/>
<dbReference type="AlphaFoldDB" id="A0A9W8XN75"/>
<dbReference type="RefSeq" id="XP_056072864.1">
    <property type="nucleotide sequence ID" value="XM_056212556.1"/>
</dbReference>
<protein>
    <submittedName>
        <fullName evidence="1">Uncharacterized protein</fullName>
    </submittedName>
</protein>
<reference evidence="1" key="1">
    <citation type="submission" date="2022-10" db="EMBL/GenBank/DDBJ databases">
        <title>Tapping the CABI collections for fungal endophytes: first genome assemblies for Collariella, Neodidymelliopsis, Ascochyta clinopodiicola, Didymella pomorum, Didymosphaeria variabile, Neocosmospora piperis and Neocucurbitaria cava.</title>
        <authorList>
            <person name="Hill R."/>
        </authorList>
    </citation>
    <scope>NUCLEOTIDE SEQUENCE</scope>
    <source>
        <strain evidence="1">IMI 356815</strain>
    </source>
</reference>
<sequence>MLWNSLTHLLCAISEHVGISEERFDDVLDILDPVLSDQTVKEALEKRNADAVWLRLYKKSRRAAEESEKWEFAAELGGPIKEIEGVKEEWGFVRL</sequence>
<comment type="caution">
    <text evidence="1">The sequence shown here is derived from an EMBL/GenBank/DDBJ whole genome shotgun (WGS) entry which is preliminary data.</text>
</comment>
<gene>
    <name evidence="1" type="ORF">N0V89_003758</name>
</gene>
<accession>A0A9W8XN75</accession>
<organism evidence="1 2">
    <name type="scientific">Didymosphaeria variabile</name>
    <dbReference type="NCBI Taxonomy" id="1932322"/>
    <lineage>
        <taxon>Eukaryota</taxon>
        <taxon>Fungi</taxon>
        <taxon>Dikarya</taxon>
        <taxon>Ascomycota</taxon>
        <taxon>Pezizomycotina</taxon>
        <taxon>Dothideomycetes</taxon>
        <taxon>Pleosporomycetidae</taxon>
        <taxon>Pleosporales</taxon>
        <taxon>Massarineae</taxon>
        <taxon>Didymosphaeriaceae</taxon>
        <taxon>Didymosphaeria</taxon>
    </lineage>
</organism>
<evidence type="ECO:0000313" key="1">
    <source>
        <dbReference type="EMBL" id="KAJ4355738.1"/>
    </source>
</evidence>